<accession>A9UT54</accession>
<dbReference type="KEGG" id="mbr:MONBRDRAFT_31438"/>
<dbReference type="AlphaFoldDB" id="A9UT54"/>
<gene>
    <name evidence="3" type="ORF">MONBRDRAFT_31438</name>
</gene>
<feature type="region of interest" description="Disordered" evidence="2">
    <location>
        <begin position="321"/>
        <end position="350"/>
    </location>
</feature>
<evidence type="ECO:0000256" key="2">
    <source>
        <dbReference type="SAM" id="MobiDB-lite"/>
    </source>
</evidence>
<feature type="coiled-coil region" evidence="1">
    <location>
        <begin position="374"/>
        <end position="412"/>
    </location>
</feature>
<dbReference type="RefSeq" id="XP_001743609.1">
    <property type="nucleotide sequence ID" value="XM_001743557.1"/>
</dbReference>
<evidence type="ECO:0000313" key="4">
    <source>
        <dbReference type="Proteomes" id="UP000001357"/>
    </source>
</evidence>
<feature type="compositionally biased region" description="Low complexity" evidence="2">
    <location>
        <begin position="276"/>
        <end position="291"/>
    </location>
</feature>
<sequence length="608" mass="65578">MRLAVRQAGSRTFYRAALGDDGHLHPIVDEKGHVYPIRNARVAEHKPVLGRRGGGPQAIAALVDDDVQAAVAGPNDEILAAQLSAAGVLEAVMSEDGDLVELRNSDGTPATGLDLSANNAVVVGNDGSPAIAVVDEKGLPLEACFERGQLVARRDENGETLPIVGPDGLAAVPAVSRHGCPRLLLRCAVVLDASGKARAACIAQDGLATRAVVVDAAKGLVGPEKSGKTTVWIGGDSDADARIVYADSSVISARNTGNKGADTAGAAANGEGSTDAADPASAAAPANMPPASVSENPALVAELQAKLAQLQKAMVAGGGAAKDKALRKKLKDRHARAEERRRKLQEAKSADDDTMMEAIYDTMQDEIHAKSKLLKRAKEVVREQKAEIEDLQAEFQRERQHLLDQLRANERELLFYKSYTQRASDCIRRDTNYANVEKIRKVAVWNEEQQRWVMPKVVVSRVSLPTAGERVGSAVSRTQSGRSFREFSDADDDDDQGFRDKLAQRNAANTDYFQGKRSTDVVHKIAQREAELANQLEDKLKRFDRGPLQSTRSQQLLQEDATASLDRRKGRGRSALEPGAVSLVDMANNRQKLRPPRYGQQRNGPAGW</sequence>
<keyword evidence="1" id="KW-0175">Coiled coil</keyword>
<feature type="compositionally biased region" description="Polar residues" evidence="2">
    <location>
        <begin position="548"/>
        <end position="557"/>
    </location>
</feature>
<dbReference type="GeneID" id="5889009"/>
<dbReference type="InParanoid" id="A9UT54"/>
<keyword evidence="4" id="KW-1185">Reference proteome</keyword>
<protein>
    <submittedName>
        <fullName evidence="3">Uncharacterized protein</fullName>
    </submittedName>
</protein>
<dbReference type="Proteomes" id="UP000001357">
    <property type="component" value="Unassembled WGS sequence"/>
</dbReference>
<dbReference type="EMBL" id="CH991545">
    <property type="protein sequence ID" value="EDQ91187.1"/>
    <property type="molecule type" value="Genomic_DNA"/>
</dbReference>
<feature type="compositionally biased region" description="Basic and acidic residues" evidence="2">
    <location>
        <begin position="335"/>
        <end position="350"/>
    </location>
</feature>
<organism evidence="3 4">
    <name type="scientific">Monosiga brevicollis</name>
    <name type="common">Choanoflagellate</name>
    <dbReference type="NCBI Taxonomy" id="81824"/>
    <lineage>
        <taxon>Eukaryota</taxon>
        <taxon>Choanoflagellata</taxon>
        <taxon>Craspedida</taxon>
        <taxon>Salpingoecidae</taxon>
        <taxon>Monosiga</taxon>
    </lineage>
</organism>
<evidence type="ECO:0000256" key="1">
    <source>
        <dbReference type="SAM" id="Coils"/>
    </source>
</evidence>
<evidence type="ECO:0000313" key="3">
    <source>
        <dbReference type="EMBL" id="EDQ91187.1"/>
    </source>
</evidence>
<dbReference type="STRING" id="81824.A9UT54"/>
<feature type="region of interest" description="Disordered" evidence="2">
    <location>
        <begin position="545"/>
        <end position="608"/>
    </location>
</feature>
<feature type="region of interest" description="Disordered" evidence="2">
    <location>
        <begin position="255"/>
        <end position="293"/>
    </location>
</feature>
<name>A9UT54_MONBE</name>
<feature type="region of interest" description="Disordered" evidence="2">
    <location>
        <begin position="469"/>
        <end position="497"/>
    </location>
</feature>
<proteinExistence type="predicted"/>
<reference evidence="3 4" key="1">
    <citation type="journal article" date="2008" name="Nature">
        <title>The genome of the choanoflagellate Monosiga brevicollis and the origin of metazoans.</title>
        <authorList>
            <consortium name="JGI Sequencing"/>
            <person name="King N."/>
            <person name="Westbrook M.J."/>
            <person name="Young S.L."/>
            <person name="Kuo A."/>
            <person name="Abedin M."/>
            <person name="Chapman J."/>
            <person name="Fairclough S."/>
            <person name="Hellsten U."/>
            <person name="Isogai Y."/>
            <person name="Letunic I."/>
            <person name="Marr M."/>
            <person name="Pincus D."/>
            <person name="Putnam N."/>
            <person name="Rokas A."/>
            <person name="Wright K.J."/>
            <person name="Zuzow R."/>
            <person name="Dirks W."/>
            <person name="Good M."/>
            <person name="Goodstein D."/>
            <person name="Lemons D."/>
            <person name="Li W."/>
            <person name="Lyons J.B."/>
            <person name="Morris A."/>
            <person name="Nichols S."/>
            <person name="Richter D.J."/>
            <person name="Salamov A."/>
            <person name="Bork P."/>
            <person name="Lim W.A."/>
            <person name="Manning G."/>
            <person name="Miller W.T."/>
            <person name="McGinnis W."/>
            <person name="Shapiro H."/>
            <person name="Tjian R."/>
            <person name="Grigoriev I.V."/>
            <person name="Rokhsar D."/>
        </authorList>
    </citation>
    <scope>NUCLEOTIDE SEQUENCE [LARGE SCALE GENOMIC DNA]</scope>
    <source>
        <strain evidence="4">MX1 / ATCC 50154</strain>
    </source>
</reference>
<feature type="compositionally biased region" description="Basic residues" evidence="2">
    <location>
        <begin position="325"/>
        <end position="334"/>
    </location>
</feature>